<dbReference type="InterPro" id="IPR013783">
    <property type="entry name" value="Ig-like_fold"/>
</dbReference>
<dbReference type="STRING" id="993689.GCA_002077135_00151"/>
<dbReference type="SMART" id="SM00642">
    <property type="entry name" value="Aamy"/>
    <property type="match status" value="1"/>
</dbReference>
<dbReference type="SUPFAM" id="SSF51011">
    <property type="entry name" value="Glycosyl hydrolase domain"/>
    <property type="match status" value="1"/>
</dbReference>
<dbReference type="GO" id="GO:0005975">
    <property type="term" value="P:carbohydrate metabolic process"/>
    <property type="evidence" value="ECO:0007669"/>
    <property type="project" value="InterPro"/>
</dbReference>
<dbReference type="Gene3D" id="3.20.20.80">
    <property type="entry name" value="Glycosidases"/>
    <property type="match status" value="1"/>
</dbReference>
<dbReference type="RefSeq" id="WP_081130203.1">
    <property type="nucleotide sequence ID" value="NZ_LDOS01000005.1"/>
</dbReference>
<dbReference type="CDD" id="cd02857">
    <property type="entry name" value="E_set_CDase_PDE_N"/>
    <property type="match status" value="1"/>
</dbReference>
<organism evidence="4 5">
    <name type="scientific">Metallibacterium scheffleri</name>
    <dbReference type="NCBI Taxonomy" id="993689"/>
    <lineage>
        <taxon>Bacteria</taxon>
        <taxon>Pseudomonadati</taxon>
        <taxon>Pseudomonadota</taxon>
        <taxon>Gammaproteobacteria</taxon>
        <taxon>Lysobacterales</taxon>
        <taxon>Rhodanobacteraceae</taxon>
        <taxon>Metallibacterium</taxon>
    </lineage>
</organism>
<evidence type="ECO:0000256" key="1">
    <source>
        <dbReference type="ARBA" id="ARBA00022801"/>
    </source>
</evidence>
<proteinExistence type="predicted"/>
<reference evidence="4 5" key="1">
    <citation type="submission" date="2017-02" db="EMBL/GenBank/DDBJ databases">
        <title>Whole genome sequencing of Metallibacterium scheffleri DSM 24874 (T).</title>
        <authorList>
            <person name="Kumar S."/>
            <person name="Patil P."/>
            <person name="Patil P.B."/>
        </authorList>
    </citation>
    <scope>NUCLEOTIDE SEQUENCE [LARGE SCALE GENOMIC DNA]</scope>
    <source>
        <strain evidence="4 5">DSM 24874</strain>
    </source>
</reference>
<protein>
    <submittedName>
        <fullName evidence="4">Alpha-glycosidase</fullName>
    </submittedName>
</protein>
<dbReference type="PANTHER" id="PTHR10357:SF210">
    <property type="entry name" value="MALTODEXTRIN GLUCOSIDASE"/>
    <property type="match status" value="1"/>
</dbReference>
<sequence length="702" mass="77136">MNRQHDHHSTRPWHWASLFILILLAGALLGASGRALACGNNNVVHWREIFHDQGPMFDSNPQPAPNASVTLTLRVCYHDITSANVVYYDASTGTTTWVPMSWASTDPTGQFDYWQGTISDVGSSELQYWFQINDGTATAWYNAAGVSSTEPAAASADNFYIIPGFTTPDWMKNGVGYQIFPDRFYDGDPGNDVTSGQYSYGGCETEQHSWSSGYTSVEANVSGCNSEVFFGGDLVGIQDKLSYIKQTLGANIIYLNPIFESPTNHKYDTADYYTVDPAFGTSTDLENLISAIHSNNNGPEGYLILDGVFNHTGDTNCWFGKSTYGNETCSVTGAYQSQSSPYYDYYTFQTWPTNYYDFLGIAPNGIPSMPKLDYGASGSAVRCQIYACSNSVVQTYLLPPYAIDGWRLDAAQYLDAGGNSGSDATNHQIMQELRTAVKSVNPNAEILGEYWGDASAWLDDGTEWDSAMNYNGFTQPLSEWICGEDEKGNSASIDTAQYATWLWDTRADLPWNVQEVMTNELGTHDTERFAQRCSATNGWGTYEGLIMQFTYVGTPMIYYGDEYGMMGGNDPENRRTFDWADATTANAGVALTQKLISLRTQYPELRTGSFIPLVPDMIGDLYGTTGIYAFARVDQNHRLVVVLNDTSSTQSNVAVPVWLAGDAIGSTVTDLISGTQYTVQNNGGRGYVNVTIDGHYGAILAQ</sequence>
<evidence type="ECO:0000313" key="5">
    <source>
        <dbReference type="Proteomes" id="UP000307749"/>
    </source>
</evidence>
<dbReference type="Gene3D" id="2.60.40.10">
    <property type="entry name" value="Immunoglobulins"/>
    <property type="match status" value="1"/>
</dbReference>
<accession>A0A4S3KQI7</accession>
<dbReference type="InterPro" id="IPR006047">
    <property type="entry name" value="GH13_cat_dom"/>
</dbReference>
<dbReference type="InterPro" id="IPR004185">
    <property type="entry name" value="Glyco_hydro_13_lg-like_dom"/>
</dbReference>
<dbReference type="OrthoDB" id="9805159at2"/>
<dbReference type="GO" id="GO:0004553">
    <property type="term" value="F:hydrolase activity, hydrolyzing O-glycosyl compounds"/>
    <property type="evidence" value="ECO:0007669"/>
    <property type="project" value="InterPro"/>
</dbReference>
<name>A0A4S3KQI7_9GAMM</name>
<dbReference type="EMBL" id="MWQO01000014">
    <property type="protein sequence ID" value="THD11259.1"/>
    <property type="molecule type" value="Genomic_DNA"/>
</dbReference>
<dbReference type="AlphaFoldDB" id="A0A4S3KQI7"/>
<dbReference type="SUPFAM" id="SSF51445">
    <property type="entry name" value="(Trans)glycosidases"/>
    <property type="match status" value="1"/>
</dbReference>
<dbReference type="InterPro" id="IPR013780">
    <property type="entry name" value="Glyco_hydro_b"/>
</dbReference>
<dbReference type="CDD" id="cd11338">
    <property type="entry name" value="AmyAc_CMD"/>
    <property type="match status" value="1"/>
</dbReference>
<gene>
    <name evidence="4" type="ORF">B1806_03825</name>
</gene>
<dbReference type="InterPro" id="IPR014756">
    <property type="entry name" value="Ig_E-set"/>
</dbReference>
<comment type="caution">
    <text evidence="4">The sequence shown here is derived from an EMBL/GenBank/DDBJ whole genome shotgun (WGS) entry which is preliminary data.</text>
</comment>
<keyword evidence="2 4" id="KW-0326">Glycosidase</keyword>
<dbReference type="Proteomes" id="UP000307749">
    <property type="component" value="Unassembled WGS sequence"/>
</dbReference>
<dbReference type="Pfam" id="PF00128">
    <property type="entry name" value="Alpha-amylase"/>
    <property type="match status" value="1"/>
</dbReference>
<evidence type="ECO:0000313" key="4">
    <source>
        <dbReference type="EMBL" id="THD11259.1"/>
    </source>
</evidence>
<keyword evidence="1" id="KW-0378">Hydrolase</keyword>
<keyword evidence="5" id="KW-1185">Reference proteome</keyword>
<evidence type="ECO:0000259" key="3">
    <source>
        <dbReference type="SMART" id="SM00642"/>
    </source>
</evidence>
<dbReference type="PANTHER" id="PTHR10357">
    <property type="entry name" value="ALPHA-AMYLASE FAMILY MEMBER"/>
    <property type="match status" value="1"/>
</dbReference>
<feature type="domain" description="Glycosyl hydrolase family 13 catalytic" evidence="3">
    <location>
        <begin position="178"/>
        <end position="599"/>
    </location>
</feature>
<evidence type="ECO:0000256" key="2">
    <source>
        <dbReference type="ARBA" id="ARBA00023295"/>
    </source>
</evidence>
<dbReference type="Gene3D" id="2.60.40.1180">
    <property type="entry name" value="Golgi alpha-mannosidase II"/>
    <property type="match status" value="1"/>
</dbReference>
<dbReference type="InterPro" id="IPR017853">
    <property type="entry name" value="GH"/>
</dbReference>
<dbReference type="SUPFAM" id="SSF81296">
    <property type="entry name" value="E set domains"/>
    <property type="match status" value="1"/>
</dbReference>